<dbReference type="Pfam" id="PF12836">
    <property type="entry name" value="HHH_3"/>
    <property type="match status" value="1"/>
</dbReference>
<dbReference type="Gene3D" id="1.10.150.320">
    <property type="entry name" value="Photosystem II 12 kDa extrinsic protein"/>
    <property type="match status" value="1"/>
</dbReference>
<keyword evidence="3" id="KW-1185">Reference proteome</keyword>
<dbReference type="RefSeq" id="WP_220635481.1">
    <property type="nucleotide sequence ID" value="NZ_CAJQUM010000001.1"/>
</dbReference>
<dbReference type="AlphaFoldDB" id="A0A916J6W8"/>
<dbReference type="EMBL" id="CAJQUM010000001">
    <property type="protein sequence ID" value="CAG4883521.1"/>
    <property type="molecule type" value="Genomic_DNA"/>
</dbReference>
<feature type="chain" id="PRO_5036688775" description="Helix-hairpin-helix domain-containing protein" evidence="1">
    <location>
        <begin position="27"/>
        <end position="145"/>
    </location>
</feature>
<accession>A0A916J6W8</accession>
<evidence type="ECO:0000313" key="2">
    <source>
        <dbReference type="EMBL" id="CAG4883521.1"/>
    </source>
</evidence>
<dbReference type="SUPFAM" id="SSF81585">
    <property type="entry name" value="PsbU/PolX domain-like"/>
    <property type="match status" value="1"/>
</dbReference>
<evidence type="ECO:0008006" key="4">
    <source>
        <dbReference type="Google" id="ProtNLM"/>
    </source>
</evidence>
<organism evidence="2 3">
    <name type="scientific">Georgfuchsia toluolica</name>
    <dbReference type="NCBI Taxonomy" id="424218"/>
    <lineage>
        <taxon>Bacteria</taxon>
        <taxon>Pseudomonadati</taxon>
        <taxon>Pseudomonadota</taxon>
        <taxon>Betaproteobacteria</taxon>
        <taxon>Nitrosomonadales</taxon>
        <taxon>Sterolibacteriaceae</taxon>
        <taxon>Georgfuchsia</taxon>
    </lineage>
</organism>
<gene>
    <name evidence="2" type="ORF">GTOL_11404</name>
</gene>
<reference evidence="2" key="1">
    <citation type="submission" date="2021-04" db="EMBL/GenBank/DDBJ databases">
        <authorList>
            <person name="Hornung B."/>
        </authorList>
    </citation>
    <scope>NUCLEOTIDE SEQUENCE</scope>
    <source>
        <strain evidence="2">G5G6</strain>
    </source>
</reference>
<keyword evidence="1" id="KW-0732">Signal</keyword>
<comment type="caution">
    <text evidence="2">The sequence shown here is derived from an EMBL/GenBank/DDBJ whole genome shotgun (WGS) entry which is preliminary data.</text>
</comment>
<proteinExistence type="predicted"/>
<feature type="signal peptide" evidence="1">
    <location>
        <begin position="1"/>
        <end position="26"/>
    </location>
</feature>
<evidence type="ECO:0000256" key="1">
    <source>
        <dbReference type="SAM" id="SignalP"/>
    </source>
</evidence>
<evidence type="ECO:0000313" key="3">
    <source>
        <dbReference type="Proteomes" id="UP000742786"/>
    </source>
</evidence>
<sequence length="145" mass="15315">MQYKHSFIPSVLIAAALMLTTSLSLAVENAAEDSSGAKAASVVKTTGVKAKKPAVPAKAAKVAPKNLVDINSASKEALMKLPGIDATAADKIIAGRPYLSKAHLVTQNVLARSVYENLKTKVVAKQNKATAKKLEELQKLAEKKH</sequence>
<dbReference type="Proteomes" id="UP000742786">
    <property type="component" value="Unassembled WGS sequence"/>
</dbReference>
<name>A0A916J6W8_9PROT</name>
<protein>
    <recommendedName>
        <fullName evidence="4">Helix-hairpin-helix domain-containing protein</fullName>
    </recommendedName>
</protein>